<evidence type="ECO:0000256" key="4">
    <source>
        <dbReference type="ARBA" id="ARBA00023002"/>
    </source>
</evidence>
<dbReference type="Gene3D" id="3.50.50.60">
    <property type="entry name" value="FAD/NAD(P)-binding domain"/>
    <property type="match status" value="1"/>
</dbReference>
<evidence type="ECO:0000256" key="1">
    <source>
        <dbReference type="ARBA" id="ARBA00001974"/>
    </source>
</evidence>
<evidence type="ECO:0000313" key="6">
    <source>
        <dbReference type="EMBL" id="MFD1736860.1"/>
    </source>
</evidence>
<dbReference type="Proteomes" id="UP001597214">
    <property type="component" value="Unassembled WGS sequence"/>
</dbReference>
<dbReference type="Pfam" id="PF01494">
    <property type="entry name" value="FAD_binding_3"/>
    <property type="match status" value="1"/>
</dbReference>
<name>A0ABW4LNX0_9BACI</name>
<keyword evidence="4" id="KW-0560">Oxidoreductase</keyword>
<keyword evidence="2" id="KW-0285">Flavoprotein</keyword>
<protein>
    <submittedName>
        <fullName evidence="6">FAD-dependent monooxygenase</fullName>
    </submittedName>
</protein>
<keyword evidence="7" id="KW-1185">Reference proteome</keyword>
<comment type="caution">
    <text evidence="6">The sequence shown here is derived from an EMBL/GenBank/DDBJ whole genome shotgun (WGS) entry which is preliminary data.</text>
</comment>
<dbReference type="PANTHER" id="PTHR46496">
    <property type="match status" value="1"/>
</dbReference>
<dbReference type="RefSeq" id="WP_377928041.1">
    <property type="nucleotide sequence ID" value="NZ_JBHUEM010000012.1"/>
</dbReference>
<dbReference type="GO" id="GO:0004497">
    <property type="term" value="F:monooxygenase activity"/>
    <property type="evidence" value="ECO:0007669"/>
    <property type="project" value="UniProtKB-KW"/>
</dbReference>
<accession>A0ABW4LNX0</accession>
<dbReference type="PANTHER" id="PTHR46496:SF1">
    <property type="entry name" value="ZEAXANTHIN EPOXIDASE, CHLOROPLASTIC"/>
    <property type="match status" value="1"/>
</dbReference>
<dbReference type="SUPFAM" id="SSF51905">
    <property type="entry name" value="FAD/NAD(P)-binding domain"/>
    <property type="match status" value="1"/>
</dbReference>
<evidence type="ECO:0000313" key="7">
    <source>
        <dbReference type="Proteomes" id="UP001597214"/>
    </source>
</evidence>
<dbReference type="PRINTS" id="PR00420">
    <property type="entry name" value="RNGMNOXGNASE"/>
</dbReference>
<reference evidence="7" key="1">
    <citation type="journal article" date="2019" name="Int. J. Syst. Evol. Microbiol.">
        <title>The Global Catalogue of Microorganisms (GCM) 10K type strain sequencing project: providing services to taxonomists for standard genome sequencing and annotation.</title>
        <authorList>
            <consortium name="The Broad Institute Genomics Platform"/>
            <consortium name="The Broad Institute Genome Sequencing Center for Infectious Disease"/>
            <person name="Wu L."/>
            <person name="Ma J."/>
        </authorList>
    </citation>
    <scope>NUCLEOTIDE SEQUENCE [LARGE SCALE GENOMIC DNA]</scope>
    <source>
        <strain evidence="7">CCUG 49339</strain>
    </source>
</reference>
<keyword evidence="6" id="KW-0503">Monooxygenase</keyword>
<organism evidence="6 7">
    <name type="scientific">Bacillus salitolerans</name>
    <dbReference type="NCBI Taxonomy" id="1437434"/>
    <lineage>
        <taxon>Bacteria</taxon>
        <taxon>Bacillati</taxon>
        <taxon>Bacillota</taxon>
        <taxon>Bacilli</taxon>
        <taxon>Bacillales</taxon>
        <taxon>Bacillaceae</taxon>
        <taxon>Bacillus</taxon>
    </lineage>
</organism>
<dbReference type="PROSITE" id="PS51257">
    <property type="entry name" value="PROKAR_LIPOPROTEIN"/>
    <property type="match status" value="1"/>
</dbReference>
<dbReference type="EMBL" id="JBHUEM010000012">
    <property type="protein sequence ID" value="MFD1736860.1"/>
    <property type="molecule type" value="Genomic_DNA"/>
</dbReference>
<sequence>MKNRILIIGAGISGLACALMFEKIGYTPVIFEKSDCLRHDGGGLTLWNNATDALQAMGLLEEIYESSKIICESSLTTSSGKILAKIPLDELATKYGTYTVGILRSNLHHILASKLNQTEIKTGYNLVNLKETNEEVIAHFENGHEEAGELLVGADGIYSAVRNKLFPNHDLRFSGYEAWRGISSYTNQYTKSGFTFESWGNGKRFGFIPMSDSLVYWFATRNTLENLKESQISKEQLIYSFREFVQPVPAVIEVTKGKDITRKLIYDFKPLQNWSKGRVVLIGDAAHATTPNLGQGACMALEDSVVLAQCLEQGKNPFDAVKAFEENRKDRAKLIVNKSWMYGKIAQMENSLLCKVRNLIVKNCPSIYKNNNFNKIVGHKI</sequence>
<feature type="domain" description="FAD-binding" evidence="5">
    <location>
        <begin position="5"/>
        <end position="338"/>
    </location>
</feature>
<dbReference type="InterPro" id="IPR002938">
    <property type="entry name" value="FAD-bd"/>
</dbReference>
<dbReference type="InterPro" id="IPR036188">
    <property type="entry name" value="FAD/NAD-bd_sf"/>
</dbReference>
<comment type="cofactor">
    <cofactor evidence="1">
        <name>FAD</name>
        <dbReference type="ChEBI" id="CHEBI:57692"/>
    </cofactor>
</comment>
<evidence type="ECO:0000256" key="2">
    <source>
        <dbReference type="ARBA" id="ARBA00022630"/>
    </source>
</evidence>
<proteinExistence type="predicted"/>
<gene>
    <name evidence="6" type="ORF">ACFSCX_09815</name>
</gene>
<evidence type="ECO:0000256" key="3">
    <source>
        <dbReference type="ARBA" id="ARBA00022827"/>
    </source>
</evidence>
<evidence type="ECO:0000259" key="5">
    <source>
        <dbReference type="Pfam" id="PF01494"/>
    </source>
</evidence>
<keyword evidence="3" id="KW-0274">FAD</keyword>